<evidence type="ECO:0000256" key="1">
    <source>
        <dbReference type="SAM" id="SignalP"/>
    </source>
</evidence>
<name>A0ABR2YIP3_9CHLO</name>
<evidence type="ECO:0000313" key="2">
    <source>
        <dbReference type="EMBL" id="KAK9905858.1"/>
    </source>
</evidence>
<feature type="chain" id="PRO_5045363857" description="VWFD domain-containing protein" evidence="1">
    <location>
        <begin position="23"/>
        <end position="396"/>
    </location>
</feature>
<keyword evidence="1" id="KW-0732">Signal</keyword>
<reference evidence="2 3" key="1">
    <citation type="journal article" date="2024" name="Nat. Commun.">
        <title>Phylogenomics reveals the evolutionary origins of lichenization in chlorophyte algae.</title>
        <authorList>
            <person name="Puginier C."/>
            <person name="Libourel C."/>
            <person name="Otte J."/>
            <person name="Skaloud P."/>
            <person name="Haon M."/>
            <person name="Grisel S."/>
            <person name="Petersen M."/>
            <person name="Berrin J.G."/>
            <person name="Delaux P.M."/>
            <person name="Dal Grande F."/>
            <person name="Keller J."/>
        </authorList>
    </citation>
    <scope>NUCLEOTIDE SEQUENCE [LARGE SCALE GENOMIC DNA]</scope>
    <source>
        <strain evidence="2 3">SAG 216-7</strain>
    </source>
</reference>
<gene>
    <name evidence="2" type="ORF">WJX75_007697</name>
</gene>
<keyword evidence="3" id="KW-1185">Reference proteome</keyword>
<evidence type="ECO:0008006" key="4">
    <source>
        <dbReference type="Google" id="ProtNLM"/>
    </source>
</evidence>
<sequence>MKLYKALILCYLAAVAINIAAGQGSNNGNDNGQYNVGGGNGNTNGVGNLGSYNGNGNGAYNTGNQNGNGNGLYNIGDLNGNGNGRGNLGSNNGNSNGGYNTGSNNGNNNGIGNVGSGNGNGNGNGNAGGKGDPILTGFDGRSFEFKGEAGQYYSILSERFHLVSTKLKVGVMWDHNGTYMEGYGLQYKDHQVVMELTPEDELAVRMNGEQLTMTKGETELEMVPYVEGGEMVLLWQKHREGLGNAVEITTDLLQVVVWVTPAGTVDEGGKEQPAYLNFDVALLGPPAGNEMQGIVGETYNRMLAGDAVNDPSSPLFLPDDYQFHGKGPEEAYIVDSYFEQQEGSAFGKEHKRSLIENDIVSQMEFPLRAFGRAAALTSAPQPIVLRASGGRKGRFL</sequence>
<dbReference type="Proteomes" id="UP001491310">
    <property type="component" value="Unassembled WGS sequence"/>
</dbReference>
<evidence type="ECO:0000313" key="3">
    <source>
        <dbReference type="Proteomes" id="UP001491310"/>
    </source>
</evidence>
<proteinExistence type="predicted"/>
<protein>
    <recommendedName>
        <fullName evidence="4">VWFD domain-containing protein</fullName>
    </recommendedName>
</protein>
<accession>A0ABR2YIP3</accession>
<feature type="signal peptide" evidence="1">
    <location>
        <begin position="1"/>
        <end position="22"/>
    </location>
</feature>
<dbReference type="EMBL" id="JALJOT010000011">
    <property type="protein sequence ID" value="KAK9905858.1"/>
    <property type="molecule type" value="Genomic_DNA"/>
</dbReference>
<organism evidence="2 3">
    <name type="scientific">Coccomyxa subellipsoidea</name>
    <dbReference type="NCBI Taxonomy" id="248742"/>
    <lineage>
        <taxon>Eukaryota</taxon>
        <taxon>Viridiplantae</taxon>
        <taxon>Chlorophyta</taxon>
        <taxon>core chlorophytes</taxon>
        <taxon>Trebouxiophyceae</taxon>
        <taxon>Trebouxiophyceae incertae sedis</taxon>
        <taxon>Coccomyxaceae</taxon>
        <taxon>Coccomyxa</taxon>
    </lineage>
</organism>
<comment type="caution">
    <text evidence="2">The sequence shown here is derived from an EMBL/GenBank/DDBJ whole genome shotgun (WGS) entry which is preliminary data.</text>
</comment>